<dbReference type="PANTHER" id="PTHR33876:SF4">
    <property type="entry name" value="CHLOROPLAST PROTEIN FOR GROWTH AND FERTILITY 2"/>
    <property type="match status" value="1"/>
</dbReference>
<sequence>MEASFPLLFAAFVGFSHAFEADHLVAVSSIVTRRERLLLAVKDGIYWGLGHTSTIVLIGLIMIIGRATFLDGLFGYFEATVGLMLVILGFYRLYQYRQNDGQSEQHDHPHEHQHHLAYGIGLVHGLAGSGAMILLVMTEVQGNVNSLLYLLIFGIGSIIGMLVAAGIFSLPFSRKITSNEFLKMGLVLLSSFLCIGYGLYVIIENL</sequence>
<dbReference type="InterPro" id="IPR052776">
    <property type="entry name" value="Chloro_ReproSupport/MetalTrans"/>
</dbReference>
<organism evidence="2 3">
    <name type="scientific">Flavilitoribacter nigricans (strain ATCC 23147 / DSM 23189 / NBRC 102662 / NCIMB 1420 / SS-2)</name>
    <name type="common">Lewinella nigricans</name>
    <dbReference type="NCBI Taxonomy" id="1122177"/>
    <lineage>
        <taxon>Bacteria</taxon>
        <taxon>Pseudomonadati</taxon>
        <taxon>Bacteroidota</taxon>
        <taxon>Saprospiria</taxon>
        <taxon>Saprospirales</taxon>
        <taxon>Lewinellaceae</taxon>
        <taxon>Flavilitoribacter</taxon>
    </lineage>
</organism>
<keyword evidence="1" id="KW-0812">Transmembrane</keyword>
<dbReference type="RefSeq" id="WP_099152862.1">
    <property type="nucleotide sequence ID" value="NZ_PDUD01000029.1"/>
</dbReference>
<evidence type="ECO:0000313" key="2">
    <source>
        <dbReference type="EMBL" id="PHN03829.1"/>
    </source>
</evidence>
<evidence type="ECO:0000256" key="1">
    <source>
        <dbReference type="SAM" id="Phobius"/>
    </source>
</evidence>
<dbReference type="Proteomes" id="UP000223913">
    <property type="component" value="Unassembled WGS sequence"/>
</dbReference>
<comment type="caution">
    <text evidence="2">The sequence shown here is derived from an EMBL/GenBank/DDBJ whole genome shotgun (WGS) entry which is preliminary data.</text>
</comment>
<keyword evidence="1" id="KW-0472">Membrane</keyword>
<feature type="transmembrane region" description="Helical" evidence="1">
    <location>
        <begin position="76"/>
        <end position="96"/>
    </location>
</feature>
<accession>A0A2D0N6Q4</accession>
<gene>
    <name evidence="2" type="ORF">CRP01_25115</name>
</gene>
<dbReference type="OrthoDB" id="9811044at2"/>
<name>A0A2D0N6Q4_FLAN2</name>
<feature type="transmembrane region" description="Helical" evidence="1">
    <location>
        <begin position="45"/>
        <end position="64"/>
    </location>
</feature>
<protein>
    <submittedName>
        <fullName evidence="2">Urease accessory protein</fullName>
    </submittedName>
</protein>
<evidence type="ECO:0000313" key="3">
    <source>
        <dbReference type="Proteomes" id="UP000223913"/>
    </source>
</evidence>
<keyword evidence="3" id="KW-1185">Reference proteome</keyword>
<proteinExistence type="predicted"/>
<keyword evidence="1" id="KW-1133">Transmembrane helix</keyword>
<dbReference type="EMBL" id="PDUD01000029">
    <property type="protein sequence ID" value="PHN03829.1"/>
    <property type="molecule type" value="Genomic_DNA"/>
</dbReference>
<feature type="transmembrane region" description="Helical" evidence="1">
    <location>
        <begin position="184"/>
        <end position="203"/>
    </location>
</feature>
<feature type="transmembrane region" description="Helical" evidence="1">
    <location>
        <begin position="116"/>
        <end position="136"/>
    </location>
</feature>
<reference evidence="2 3" key="1">
    <citation type="submission" date="2017-10" db="EMBL/GenBank/DDBJ databases">
        <title>The draft genome sequence of Lewinella nigricans NBRC 102662.</title>
        <authorList>
            <person name="Wang K."/>
        </authorList>
    </citation>
    <scope>NUCLEOTIDE SEQUENCE [LARGE SCALE GENOMIC DNA]</scope>
    <source>
        <strain evidence="2 3">NBRC 102662</strain>
    </source>
</reference>
<dbReference type="AlphaFoldDB" id="A0A2D0N6Q4"/>
<dbReference type="PANTHER" id="PTHR33876">
    <property type="entry name" value="UNNAMED PRODUCT"/>
    <property type="match status" value="1"/>
</dbReference>
<feature type="transmembrane region" description="Helical" evidence="1">
    <location>
        <begin position="148"/>
        <end position="172"/>
    </location>
</feature>